<feature type="domain" description="Ig-like" evidence="6">
    <location>
        <begin position="59"/>
        <end position="140"/>
    </location>
</feature>
<dbReference type="OrthoDB" id="6159398at2759"/>
<evidence type="ECO:0000313" key="8">
    <source>
        <dbReference type="RefSeq" id="XP_011315009.1"/>
    </source>
</evidence>
<dbReference type="InterPro" id="IPR013783">
    <property type="entry name" value="Ig-like_fold"/>
</dbReference>
<evidence type="ECO:0000313" key="7">
    <source>
        <dbReference type="Proteomes" id="UP000694866"/>
    </source>
</evidence>
<organism evidence="7 9">
    <name type="scientific">Fopius arisanus</name>
    <dbReference type="NCBI Taxonomy" id="64838"/>
    <lineage>
        <taxon>Eukaryota</taxon>
        <taxon>Metazoa</taxon>
        <taxon>Ecdysozoa</taxon>
        <taxon>Arthropoda</taxon>
        <taxon>Hexapoda</taxon>
        <taxon>Insecta</taxon>
        <taxon>Pterygota</taxon>
        <taxon>Neoptera</taxon>
        <taxon>Endopterygota</taxon>
        <taxon>Hymenoptera</taxon>
        <taxon>Apocrita</taxon>
        <taxon>Ichneumonoidea</taxon>
        <taxon>Braconidae</taxon>
        <taxon>Opiinae</taxon>
        <taxon>Fopius</taxon>
    </lineage>
</organism>
<dbReference type="GO" id="GO:0008046">
    <property type="term" value="F:axon guidance receptor activity"/>
    <property type="evidence" value="ECO:0007669"/>
    <property type="project" value="TreeGrafter"/>
</dbReference>
<dbReference type="CDD" id="cd00063">
    <property type="entry name" value="FN3"/>
    <property type="match status" value="1"/>
</dbReference>
<dbReference type="PROSITE" id="PS50835">
    <property type="entry name" value="IG_LIKE"/>
    <property type="match status" value="3"/>
</dbReference>
<dbReference type="Proteomes" id="UP000694866">
    <property type="component" value="Unplaced"/>
</dbReference>
<sequence>MQTLRIAAILALLLFSQVLCRPQSSDQKDDDYPGDGGKDYEDPEDLEDSDIGRGTSVSPPVILTRPLRVRVSVGTTVEFPCVVKNGDNEVIQWSKGSEPLYFGGAVMTTEPDRIFLAANNSLIVNDVTEYDTSNDWTCTVVMQPPLEIHHSLQVVNQPTQLTEHRSLAVWPAKKITVNESMGVEFGCDSQSKSRPEIKWSLKGKAIAEVPGVSSKNNYVFIEHATRHHAGVYQCLAEDRSASPEHEAIEVVVNYSPFIEVEHDTFHTGLGIISEISCEVDAHPHAHVKWFKNGNVVPQDEKLHHHEKNGKTLHKLIIEHTRKEDLGTYKCKATNDLGEASKDVVLTGAPAKPVLNHGKDRHNQKAHMIRWRVQSFSPITEYKLEYRMKGNENWIEVQPQVTDGQENNFVVESHFENLLPGVYQVRLLARNDFGWSPQSSIHEFRKEIVANEAQNVKGGSSTTRPLAALTALLVVSTRVFTCL</sequence>
<gene>
    <name evidence="8 9" type="primary">LOC105273957</name>
</gene>
<dbReference type="InterPro" id="IPR036179">
    <property type="entry name" value="Ig-like_dom_sf"/>
</dbReference>
<dbReference type="AlphaFoldDB" id="A0A9R1TSR3"/>
<evidence type="ECO:0000256" key="3">
    <source>
        <dbReference type="ARBA" id="ARBA00023319"/>
    </source>
</evidence>
<evidence type="ECO:0000313" key="9">
    <source>
        <dbReference type="RefSeq" id="XP_011315010.1"/>
    </source>
</evidence>
<proteinExistence type="predicted"/>
<dbReference type="KEGG" id="fas:105273957"/>
<evidence type="ECO:0000256" key="1">
    <source>
        <dbReference type="ARBA" id="ARBA00022737"/>
    </source>
</evidence>
<dbReference type="GO" id="GO:0005886">
    <property type="term" value="C:plasma membrane"/>
    <property type="evidence" value="ECO:0007669"/>
    <property type="project" value="TreeGrafter"/>
</dbReference>
<dbReference type="InterPro" id="IPR003598">
    <property type="entry name" value="Ig_sub2"/>
</dbReference>
<dbReference type="Pfam" id="PF07679">
    <property type="entry name" value="I-set"/>
    <property type="match status" value="1"/>
</dbReference>
<keyword evidence="5" id="KW-0732">Signal</keyword>
<evidence type="ECO:0000256" key="4">
    <source>
        <dbReference type="SAM" id="MobiDB-lite"/>
    </source>
</evidence>
<feature type="signal peptide" evidence="5">
    <location>
        <begin position="1"/>
        <end position="20"/>
    </location>
</feature>
<dbReference type="InterPro" id="IPR007110">
    <property type="entry name" value="Ig-like_dom"/>
</dbReference>
<feature type="chain" id="PRO_5044701553" evidence="5">
    <location>
        <begin position="21"/>
        <end position="482"/>
    </location>
</feature>
<dbReference type="PANTHER" id="PTHR45080:SF33">
    <property type="entry name" value="IG-LIKE DOMAIN-CONTAINING PROTEIN"/>
    <property type="match status" value="1"/>
</dbReference>
<dbReference type="InterPro" id="IPR050958">
    <property type="entry name" value="Cell_Adh-Cytoskel_Orgn"/>
</dbReference>
<dbReference type="SMART" id="SM00408">
    <property type="entry name" value="IGc2"/>
    <property type="match status" value="3"/>
</dbReference>
<dbReference type="InterPro" id="IPR003961">
    <property type="entry name" value="FN3_dom"/>
</dbReference>
<feature type="region of interest" description="Disordered" evidence="4">
    <location>
        <begin position="23"/>
        <end position="57"/>
    </location>
</feature>
<name>A0A9R1TSR3_9HYME</name>
<feature type="domain" description="Ig-like" evidence="6">
    <location>
        <begin position="158"/>
        <end position="251"/>
    </location>
</feature>
<protein>
    <submittedName>
        <fullName evidence="8 9">Neurotrimin isoform X1</fullName>
    </submittedName>
</protein>
<dbReference type="CDD" id="cd00096">
    <property type="entry name" value="Ig"/>
    <property type="match status" value="2"/>
</dbReference>
<dbReference type="InterPro" id="IPR013098">
    <property type="entry name" value="Ig_I-set"/>
</dbReference>
<dbReference type="Pfam" id="PF13927">
    <property type="entry name" value="Ig_3"/>
    <property type="match status" value="2"/>
</dbReference>
<dbReference type="Gene3D" id="2.60.40.10">
    <property type="entry name" value="Immunoglobulins"/>
    <property type="match status" value="4"/>
</dbReference>
<accession>A0A9R1TTI4</accession>
<accession>A0A9R1TSR3</accession>
<dbReference type="RefSeq" id="XP_011315009.1">
    <property type="nucleotide sequence ID" value="XM_011316707.1"/>
</dbReference>
<dbReference type="InterPro" id="IPR036116">
    <property type="entry name" value="FN3_sf"/>
</dbReference>
<evidence type="ECO:0000256" key="2">
    <source>
        <dbReference type="ARBA" id="ARBA00023157"/>
    </source>
</evidence>
<feature type="domain" description="Ig-like" evidence="6">
    <location>
        <begin position="256"/>
        <end position="346"/>
    </location>
</feature>
<keyword evidence="3" id="KW-0393">Immunoglobulin domain</keyword>
<dbReference type="InterPro" id="IPR003599">
    <property type="entry name" value="Ig_sub"/>
</dbReference>
<keyword evidence="7" id="KW-1185">Reference proteome</keyword>
<dbReference type="SUPFAM" id="SSF48726">
    <property type="entry name" value="Immunoglobulin"/>
    <property type="match status" value="2"/>
</dbReference>
<dbReference type="GeneID" id="105273957"/>
<dbReference type="GO" id="GO:0043025">
    <property type="term" value="C:neuronal cell body"/>
    <property type="evidence" value="ECO:0007669"/>
    <property type="project" value="TreeGrafter"/>
</dbReference>
<evidence type="ECO:0000259" key="6">
    <source>
        <dbReference type="PROSITE" id="PS50835"/>
    </source>
</evidence>
<dbReference type="RefSeq" id="XP_011315010.1">
    <property type="nucleotide sequence ID" value="XM_011316708.1"/>
</dbReference>
<keyword evidence="1" id="KW-0677">Repeat</keyword>
<evidence type="ECO:0000256" key="5">
    <source>
        <dbReference type="SAM" id="SignalP"/>
    </source>
</evidence>
<reference evidence="8 9" key="1">
    <citation type="submission" date="2025-04" db="UniProtKB">
        <authorList>
            <consortium name="RefSeq"/>
        </authorList>
    </citation>
    <scope>IDENTIFICATION</scope>
    <source>
        <strain evidence="8 9">USDA-PBARC FA_bdor</strain>
        <tissue evidence="8 9">Whole organism</tissue>
    </source>
</reference>
<feature type="compositionally biased region" description="Basic and acidic residues" evidence="4">
    <location>
        <begin position="26"/>
        <end position="40"/>
    </location>
</feature>
<dbReference type="GO" id="GO:0050808">
    <property type="term" value="P:synapse organization"/>
    <property type="evidence" value="ECO:0007669"/>
    <property type="project" value="TreeGrafter"/>
</dbReference>
<dbReference type="FunFam" id="2.60.40.10:FF:000032">
    <property type="entry name" value="palladin isoform X1"/>
    <property type="match status" value="1"/>
</dbReference>
<dbReference type="GO" id="GO:0007156">
    <property type="term" value="P:homophilic cell adhesion via plasma membrane adhesion molecules"/>
    <property type="evidence" value="ECO:0007669"/>
    <property type="project" value="TreeGrafter"/>
</dbReference>
<dbReference type="SUPFAM" id="SSF49265">
    <property type="entry name" value="Fibronectin type III"/>
    <property type="match status" value="1"/>
</dbReference>
<dbReference type="GO" id="GO:0030424">
    <property type="term" value="C:axon"/>
    <property type="evidence" value="ECO:0007669"/>
    <property type="project" value="TreeGrafter"/>
</dbReference>
<dbReference type="SMART" id="SM00409">
    <property type="entry name" value="IG"/>
    <property type="match status" value="3"/>
</dbReference>
<keyword evidence="2" id="KW-1015">Disulfide bond</keyword>
<dbReference type="PANTHER" id="PTHR45080">
    <property type="entry name" value="CONTACTIN 5"/>
    <property type="match status" value="1"/>
</dbReference>